<dbReference type="Proteomes" id="UP001066276">
    <property type="component" value="Chromosome 6"/>
</dbReference>
<feature type="region of interest" description="Disordered" evidence="1">
    <location>
        <begin position="1"/>
        <end position="21"/>
    </location>
</feature>
<protein>
    <submittedName>
        <fullName evidence="2">Uncharacterized protein</fullName>
    </submittedName>
</protein>
<comment type="caution">
    <text evidence="2">The sequence shown here is derived from an EMBL/GenBank/DDBJ whole genome shotgun (WGS) entry which is preliminary data.</text>
</comment>
<name>A0AAV7QDN3_PLEWA</name>
<feature type="region of interest" description="Disordered" evidence="1">
    <location>
        <begin position="72"/>
        <end position="145"/>
    </location>
</feature>
<accession>A0AAV7QDN3</accession>
<evidence type="ECO:0000313" key="2">
    <source>
        <dbReference type="EMBL" id="KAJ1137402.1"/>
    </source>
</evidence>
<proteinExistence type="predicted"/>
<organism evidence="2 3">
    <name type="scientific">Pleurodeles waltl</name>
    <name type="common">Iberian ribbed newt</name>
    <dbReference type="NCBI Taxonomy" id="8319"/>
    <lineage>
        <taxon>Eukaryota</taxon>
        <taxon>Metazoa</taxon>
        <taxon>Chordata</taxon>
        <taxon>Craniata</taxon>
        <taxon>Vertebrata</taxon>
        <taxon>Euteleostomi</taxon>
        <taxon>Amphibia</taxon>
        <taxon>Batrachia</taxon>
        <taxon>Caudata</taxon>
        <taxon>Salamandroidea</taxon>
        <taxon>Salamandridae</taxon>
        <taxon>Pleurodelinae</taxon>
        <taxon>Pleurodeles</taxon>
    </lineage>
</organism>
<dbReference type="AlphaFoldDB" id="A0AAV7QDN3"/>
<evidence type="ECO:0000313" key="3">
    <source>
        <dbReference type="Proteomes" id="UP001066276"/>
    </source>
</evidence>
<gene>
    <name evidence="2" type="ORF">NDU88_003808</name>
</gene>
<keyword evidence="3" id="KW-1185">Reference proteome</keyword>
<dbReference type="EMBL" id="JANPWB010000010">
    <property type="protein sequence ID" value="KAJ1137402.1"/>
    <property type="molecule type" value="Genomic_DNA"/>
</dbReference>
<evidence type="ECO:0000256" key="1">
    <source>
        <dbReference type="SAM" id="MobiDB-lite"/>
    </source>
</evidence>
<feature type="compositionally biased region" description="Basic residues" evidence="1">
    <location>
        <begin position="7"/>
        <end position="18"/>
    </location>
</feature>
<sequence length="145" mass="15325">MAAATSRIRRLRSRRRHNAGVQRAASVRQSVAQVSLMQLFIFRGTLFLQCRPRRRAAPRLLGRHPAARLKISAPWLPGGGHRTPAPAGSPGQPLSAPGSSTSRRCPFSGPAVSARPDPSLSAPNSVLQRAPPMGPSAGRAVPSSS</sequence>
<reference evidence="2" key="1">
    <citation type="journal article" date="2022" name="bioRxiv">
        <title>Sequencing and chromosome-scale assembly of the giantPleurodeles waltlgenome.</title>
        <authorList>
            <person name="Brown T."/>
            <person name="Elewa A."/>
            <person name="Iarovenko S."/>
            <person name="Subramanian E."/>
            <person name="Araus A.J."/>
            <person name="Petzold A."/>
            <person name="Susuki M."/>
            <person name="Suzuki K.-i.T."/>
            <person name="Hayashi T."/>
            <person name="Toyoda A."/>
            <person name="Oliveira C."/>
            <person name="Osipova E."/>
            <person name="Leigh N.D."/>
            <person name="Simon A."/>
            <person name="Yun M.H."/>
        </authorList>
    </citation>
    <scope>NUCLEOTIDE SEQUENCE</scope>
    <source>
        <strain evidence="2">20211129_DDA</strain>
        <tissue evidence="2">Liver</tissue>
    </source>
</reference>